<evidence type="ECO:0000313" key="2">
    <source>
        <dbReference type="Proteomes" id="UP001062846"/>
    </source>
</evidence>
<name>A0ACC0NWI3_RHOML</name>
<reference evidence="1" key="1">
    <citation type="submission" date="2022-02" db="EMBL/GenBank/DDBJ databases">
        <title>Plant Genome Project.</title>
        <authorList>
            <person name="Zhang R.-G."/>
        </authorList>
    </citation>
    <scope>NUCLEOTIDE SEQUENCE</scope>
    <source>
        <strain evidence="1">AT1</strain>
    </source>
</reference>
<comment type="caution">
    <text evidence="1">The sequence shown here is derived from an EMBL/GenBank/DDBJ whole genome shotgun (WGS) entry which is preliminary data.</text>
</comment>
<sequence length="293" mass="34159">MEIHPTEMSQGENDCEEDIQCLTSTISAKLHEGAQKAESLFSSACIYRVPEELRKLNASAYTPRLIAIGPLHRNDKQGWSQGGATGRGRVRKDNIDFGHHFRVEVFTYTIDSQWNELNNRFKEDTMELLVLNTSLDPRDGFRSFKIEDACKLAEKYYPMDFTEHEKQHLKYQLQNYKLDVPNHMEFQNLSTISKLSEVLVKTRKSMIYPLIDRLIRLILILPVSTATTERAFSAMKCVKTRLRNRMEDELLASFLITYIEKDIARGFDTDSIIDAFNDMKERRVQFKMPRFTR</sequence>
<gene>
    <name evidence="1" type="ORF">RHMOL_Rhmol05G0289700</name>
</gene>
<proteinExistence type="predicted"/>
<evidence type="ECO:0000313" key="1">
    <source>
        <dbReference type="EMBL" id="KAI8556872.1"/>
    </source>
</evidence>
<dbReference type="EMBL" id="CM046392">
    <property type="protein sequence ID" value="KAI8556872.1"/>
    <property type="molecule type" value="Genomic_DNA"/>
</dbReference>
<organism evidence="1 2">
    <name type="scientific">Rhododendron molle</name>
    <name type="common">Chinese azalea</name>
    <name type="synonym">Azalea mollis</name>
    <dbReference type="NCBI Taxonomy" id="49168"/>
    <lineage>
        <taxon>Eukaryota</taxon>
        <taxon>Viridiplantae</taxon>
        <taxon>Streptophyta</taxon>
        <taxon>Embryophyta</taxon>
        <taxon>Tracheophyta</taxon>
        <taxon>Spermatophyta</taxon>
        <taxon>Magnoliopsida</taxon>
        <taxon>eudicotyledons</taxon>
        <taxon>Gunneridae</taxon>
        <taxon>Pentapetalae</taxon>
        <taxon>asterids</taxon>
        <taxon>Ericales</taxon>
        <taxon>Ericaceae</taxon>
        <taxon>Ericoideae</taxon>
        <taxon>Rhodoreae</taxon>
        <taxon>Rhododendron</taxon>
    </lineage>
</organism>
<protein>
    <submittedName>
        <fullName evidence="1">Uncharacterized protein</fullName>
    </submittedName>
</protein>
<dbReference type="Proteomes" id="UP001062846">
    <property type="component" value="Chromosome 5"/>
</dbReference>
<keyword evidence="2" id="KW-1185">Reference proteome</keyword>
<accession>A0ACC0NWI3</accession>